<sequence length="109" mass="12104">MFYLEDLCTNARRPRPCMKVLATIPELEYKLGGREFATLIPHVLANRTTEAKALTNPLHTASMKNELPTCLAACAASLDDMSKIMSGLPAEIDGERYPKVESFFHGSFK</sequence>
<proteinExistence type="predicted"/>
<dbReference type="EMBL" id="SPHZ02000010">
    <property type="protein sequence ID" value="KAF0894792.1"/>
    <property type="molecule type" value="Genomic_DNA"/>
</dbReference>
<dbReference type="SUPFAM" id="SSF101148">
    <property type="entry name" value="Plant invertase/pectin methylesterase inhibitor"/>
    <property type="match status" value="1"/>
</dbReference>
<dbReference type="InterPro" id="IPR035513">
    <property type="entry name" value="Invertase/methylesterase_inhib"/>
</dbReference>
<name>A0A6G1C3Q0_9ORYZ</name>
<evidence type="ECO:0000313" key="2">
    <source>
        <dbReference type="Proteomes" id="UP000479710"/>
    </source>
</evidence>
<organism evidence="1 2">
    <name type="scientific">Oryza meyeriana var. granulata</name>
    <dbReference type="NCBI Taxonomy" id="110450"/>
    <lineage>
        <taxon>Eukaryota</taxon>
        <taxon>Viridiplantae</taxon>
        <taxon>Streptophyta</taxon>
        <taxon>Embryophyta</taxon>
        <taxon>Tracheophyta</taxon>
        <taxon>Spermatophyta</taxon>
        <taxon>Magnoliopsida</taxon>
        <taxon>Liliopsida</taxon>
        <taxon>Poales</taxon>
        <taxon>Poaceae</taxon>
        <taxon>BOP clade</taxon>
        <taxon>Oryzoideae</taxon>
        <taxon>Oryzeae</taxon>
        <taxon>Oryzinae</taxon>
        <taxon>Oryza</taxon>
        <taxon>Oryza meyeriana</taxon>
    </lineage>
</organism>
<gene>
    <name evidence="1" type="ORF">E2562_003676</name>
</gene>
<comment type="caution">
    <text evidence="1">The sequence shown here is derived from an EMBL/GenBank/DDBJ whole genome shotgun (WGS) entry which is preliminary data.</text>
</comment>
<dbReference type="Proteomes" id="UP000479710">
    <property type="component" value="Unassembled WGS sequence"/>
</dbReference>
<dbReference type="Gene3D" id="1.20.140.40">
    <property type="entry name" value="Invertase/pectin methylesterase inhibitor family protein"/>
    <property type="match status" value="1"/>
</dbReference>
<protein>
    <submittedName>
        <fullName evidence="1">Uncharacterized protein</fullName>
    </submittedName>
</protein>
<keyword evidence="2" id="KW-1185">Reference proteome</keyword>
<dbReference type="AlphaFoldDB" id="A0A6G1C3Q0"/>
<reference evidence="1 2" key="1">
    <citation type="submission" date="2019-11" db="EMBL/GenBank/DDBJ databases">
        <title>Whole genome sequence of Oryza granulata.</title>
        <authorList>
            <person name="Li W."/>
        </authorList>
    </citation>
    <scope>NUCLEOTIDE SEQUENCE [LARGE SCALE GENOMIC DNA]</scope>
    <source>
        <strain evidence="2">cv. Menghai</strain>
        <tissue evidence="1">Leaf</tissue>
    </source>
</reference>
<evidence type="ECO:0000313" key="1">
    <source>
        <dbReference type="EMBL" id="KAF0894792.1"/>
    </source>
</evidence>
<accession>A0A6G1C3Q0</accession>